<keyword evidence="3" id="KW-1185">Reference proteome</keyword>
<dbReference type="Gene3D" id="3.30.1330.60">
    <property type="entry name" value="OmpA-like domain"/>
    <property type="match status" value="1"/>
</dbReference>
<keyword evidence="1" id="KW-0732">Signal</keyword>
<evidence type="ECO:0000256" key="1">
    <source>
        <dbReference type="SAM" id="SignalP"/>
    </source>
</evidence>
<evidence type="ECO:0000313" key="2">
    <source>
        <dbReference type="EMBL" id="MFC7420908.1"/>
    </source>
</evidence>
<sequence>MKRSGFVCAALLVIAAGVTGCAENPTAQSTVPATTSWKNAPAVATSTATKAAETAAAAAAQVAVDPSFLKFDKMSAKLTAEHELQIMSQLPKLKEAKVITLRGYCYKKDIGNAKSAALARAINVEKFLIKQGISKKKMNRRFNIEDAEHAVRIEIGN</sequence>
<comment type="caution">
    <text evidence="2">The sequence shown here is derived from an EMBL/GenBank/DDBJ whole genome shotgun (WGS) entry which is preliminary data.</text>
</comment>
<evidence type="ECO:0008006" key="4">
    <source>
        <dbReference type="Google" id="ProtNLM"/>
    </source>
</evidence>
<dbReference type="Proteomes" id="UP001596473">
    <property type="component" value="Unassembled WGS sequence"/>
</dbReference>
<gene>
    <name evidence="2" type="ORF">ACFQNF_13665</name>
</gene>
<dbReference type="EMBL" id="JBHTBQ010000028">
    <property type="protein sequence ID" value="MFC7420908.1"/>
    <property type="molecule type" value="Genomic_DNA"/>
</dbReference>
<protein>
    <recommendedName>
        <fullName evidence="4">OmpA-like domain-containing protein</fullName>
    </recommendedName>
</protein>
<name>A0ABW2QZK1_9NEIS</name>
<feature type="signal peptide" evidence="1">
    <location>
        <begin position="1"/>
        <end position="22"/>
    </location>
</feature>
<feature type="chain" id="PRO_5045654133" description="OmpA-like domain-containing protein" evidence="1">
    <location>
        <begin position="23"/>
        <end position="157"/>
    </location>
</feature>
<dbReference type="InterPro" id="IPR036737">
    <property type="entry name" value="OmpA-like_sf"/>
</dbReference>
<dbReference type="PROSITE" id="PS51257">
    <property type="entry name" value="PROKAR_LIPOPROTEIN"/>
    <property type="match status" value="1"/>
</dbReference>
<accession>A0ABW2QZK1</accession>
<dbReference type="RefSeq" id="WP_380188499.1">
    <property type="nucleotide sequence ID" value="NZ_JBHTBQ010000028.1"/>
</dbReference>
<organism evidence="2 3">
    <name type="scientific">Iodobacter arcticus</name>
    <dbReference type="NCBI Taxonomy" id="590593"/>
    <lineage>
        <taxon>Bacteria</taxon>
        <taxon>Pseudomonadati</taxon>
        <taxon>Pseudomonadota</taxon>
        <taxon>Betaproteobacteria</taxon>
        <taxon>Neisseriales</taxon>
        <taxon>Chitinibacteraceae</taxon>
        <taxon>Iodobacter</taxon>
    </lineage>
</organism>
<evidence type="ECO:0000313" key="3">
    <source>
        <dbReference type="Proteomes" id="UP001596473"/>
    </source>
</evidence>
<reference evidence="3" key="1">
    <citation type="journal article" date="2019" name="Int. J. Syst. Evol. Microbiol.">
        <title>The Global Catalogue of Microorganisms (GCM) 10K type strain sequencing project: providing services to taxonomists for standard genome sequencing and annotation.</title>
        <authorList>
            <consortium name="The Broad Institute Genomics Platform"/>
            <consortium name="The Broad Institute Genome Sequencing Center for Infectious Disease"/>
            <person name="Wu L."/>
            <person name="Ma J."/>
        </authorList>
    </citation>
    <scope>NUCLEOTIDE SEQUENCE [LARGE SCALE GENOMIC DNA]</scope>
    <source>
        <strain evidence="3">CCUG 62945</strain>
    </source>
</reference>
<proteinExistence type="predicted"/>